<dbReference type="InterPro" id="IPR000835">
    <property type="entry name" value="HTH_MarR-typ"/>
</dbReference>
<dbReference type="GO" id="GO:0003700">
    <property type="term" value="F:DNA-binding transcription factor activity"/>
    <property type="evidence" value="ECO:0007669"/>
    <property type="project" value="InterPro"/>
</dbReference>
<dbReference type="AlphaFoldDB" id="A0A516KE83"/>
<sequence>MNKVELHELIELYTSTMNEVNRRVNVIMNDEVHQELTTDQFATLRFLAKHEPTTSTEIANEFSIGKSAVTAQVNRLFERELLERERDEQDRRIVYLRLTSKGRALVEEGTEKLYDVLGDILTQFSQEEVTSFVQSLQKLVTFLREK</sequence>
<evidence type="ECO:0000313" key="4">
    <source>
        <dbReference type="Proteomes" id="UP000315215"/>
    </source>
</evidence>
<dbReference type="SUPFAM" id="SSF46785">
    <property type="entry name" value="Winged helix' DNA-binding domain"/>
    <property type="match status" value="1"/>
</dbReference>
<dbReference type="PRINTS" id="PR00598">
    <property type="entry name" value="HTHMARR"/>
</dbReference>
<dbReference type="SMART" id="SM00347">
    <property type="entry name" value="HTH_MARR"/>
    <property type="match status" value="1"/>
</dbReference>
<proteinExistence type="predicted"/>
<dbReference type="InterPro" id="IPR036388">
    <property type="entry name" value="WH-like_DNA-bd_sf"/>
</dbReference>
<evidence type="ECO:0000256" key="1">
    <source>
        <dbReference type="ARBA" id="ARBA00023125"/>
    </source>
</evidence>
<dbReference type="GO" id="GO:0006950">
    <property type="term" value="P:response to stress"/>
    <property type="evidence" value="ECO:0007669"/>
    <property type="project" value="TreeGrafter"/>
</dbReference>
<dbReference type="Pfam" id="PF01047">
    <property type="entry name" value="MarR"/>
    <property type="match status" value="1"/>
</dbReference>
<keyword evidence="1" id="KW-0238">DNA-binding</keyword>
<dbReference type="GO" id="GO:0003677">
    <property type="term" value="F:DNA binding"/>
    <property type="evidence" value="ECO:0007669"/>
    <property type="project" value="UniProtKB-KW"/>
</dbReference>
<dbReference type="EMBL" id="CP041666">
    <property type="protein sequence ID" value="QDP39626.1"/>
    <property type="molecule type" value="Genomic_DNA"/>
</dbReference>
<gene>
    <name evidence="3" type="ORF">FN924_05200</name>
</gene>
<dbReference type="RefSeq" id="WP_143892403.1">
    <property type="nucleotide sequence ID" value="NZ_CP041666.1"/>
</dbReference>
<organism evidence="3 4">
    <name type="scientific">Radiobacillus deserti</name>
    <dbReference type="NCBI Taxonomy" id="2594883"/>
    <lineage>
        <taxon>Bacteria</taxon>
        <taxon>Bacillati</taxon>
        <taxon>Bacillota</taxon>
        <taxon>Bacilli</taxon>
        <taxon>Bacillales</taxon>
        <taxon>Bacillaceae</taxon>
        <taxon>Radiobacillus</taxon>
    </lineage>
</organism>
<accession>A0A516KE83</accession>
<name>A0A516KE83_9BACI</name>
<reference evidence="3 4" key="1">
    <citation type="submission" date="2019-07" db="EMBL/GenBank/DDBJ databases">
        <authorList>
            <person name="Li J."/>
        </authorList>
    </citation>
    <scope>NUCLEOTIDE SEQUENCE [LARGE SCALE GENOMIC DNA]</scope>
    <source>
        <strain evidence="3 4">TKL69</strain>
    </source>
</reference>
<dbReference type="InterPro" id="IPR036390">
    <property type="entry name" value="WH_DNA-bd_sf"/>
</dbReference>
<dbReference type="Gene3D" id="1.10.10.10">
    <property type="entry name" value="Winged helix-like DNA-binding domain superfamily/Winged helix DNA-binding domain"/>
    <property type="match status" value="1"/>
</dbReference>
<evidence type="ECO:0000313" key="3">
    <source>
        <dbReference type="EMBL" id="QDP39626.1"/>
    </source>
</evidence>
<keyword evidence="4" id="KW-1185">Reference proteome</keyword>
<dbReference type="PANTHER" id="PTHR33164:SF99">
    <property type="entry name" value="MARR FAMILY REGULATORY PROTEIN"/>
    <property type="match status" value="1"/>
</dbReference>
<dbReference type="PANTHER" id="PTHR33164">
    <property type="entry name" value="TRANSCRIPTIONAL REGULATOR, MARR FAMILY"/>
    <property type="match status" value="1"/>
</dbReference>
<protein>
    <submittedName>
        <fullName evidence="3">MarR family transcriptional regulator</fullName>
    </submittedName>
</protein>
<dbReference type="InterPro" id="IPR039422">
    <property type="entry name" value="MarR/SlyA-like"/>
</dbReference>
<dbReference type="OrthoDB" id="3254893at2"/>
<dbReference type="KEGG" id="aqt:FN924_05200"/>
<feature type="domain" description="HTH marR-type" evidence="2">
    <location>
        <begin position="3"/>
        <end position="141"/>
    </location>
</feature>
<dbReference type="Proteomes" id="UP000315215">
    <property type="component" value="Chromosome"/>
</dbReference>
<dbReference type="PROSITE" id="PS50995">
    <property type="entry name" value="HTH_MARR_2"/>
    <property type="match status" value="1"/>
</dbReference>
<evidence type="ECO:0000259" key="2">
    <source>
        <dbReference type="PROSITE" id="PS50995"/>
    </source>
</evidence>